<sequence length="195" mass="22945">MMLPITLDDILSLDEYEQERNEHRKEMIRLKVKRRISIEDVLTLVFENRSTVLHQIHEMIRAERLIESDAIARELEVYNEFVPKENQLSGTLLFELRDLNKMTEDLERFRGFGQGVHLWFEIPGTDRIPAVFDSSRDEDGKIPSVYHLSFTFTKEQAEIFCKSRQEVVLVLEHPALKMRTVLSEELRGELIDDLS</sequence>
<dbReference type="EMBL" id="JAHJDP010000061">
    <property type="protein sequence ID" value="MBU2691393.1"/>
    <property type="molecule type" value="Genomic_DNA"/>
</dbReference>
<dbReference type="Proteomes" id="UP000777784">
    <property type="component" value="Unassembled WGS sequence"/>
</dbReference>
<protein>
    <submittedName>
        <fullName evidence="1">DUF3501 family protein</fullName>
    </submittedName>
</protein>
<dbReference type="Pfam" id="PF12007">
    <property type="entry name" value="DUF3501"/>
    <property type="match status" value="1"/>
</dbReference>
<name>A0A948RXK5_UNCEI</name>
<dbReference type="InterPro" id="IPR021890">
    <property type="entry name" value="DUF3501"/>
</dbReference>
<accession>A0A948RXK5</accession>
<evidence type="ECO:0000313" key="1">
    <source>
        <dbReference type="EMBL" id="MBU2691393.1"/>
    </source>
</evidence>
<comment type="caution">
    <text evidence="1">The sequence shown here is derived from an EMBL/GenBank/DDBJ whole genome shotgun (WGS) entry which is preliminary data.</text>
</comment>
<organism evidence="1 2">
    <name type="scientific">Eiseniibacteriota bacterium</name>
    <dbReference type="NCBI Taxonomy" id="2212470"/>
    <lineage>
        <taxon>Bacteria</taxon>
        <taxon>Candidatus Eiseniibacteriota</taxon>
    </lineage>
</organism>
<dbReference type="AlphaFoldDB" id="A0A948RXK5"/>
<gene>
    <name evidence="1" type="ORF">KJ970_10750</name>
</gene>
<proteinExistence type="predicted"/>
<reference evidence="1" key="1">
    <citation type="submission" date="2021-05" db="EMBL/GenBank/DDBJ databases">
        <title>Energy efficiency and biological interactions define the core microbiome of deep oligotrophic groundwater.</title>
        <authorList>
            <person name="Mehrshad M."/>
            <person name="Lopez-Fernandez M."/>
            <person name="Bell E."/>
            <person name="Bernier-Latmani R."/>
            <person name="Bertilsson S."/>
            <person name="Dopson M."/>
        </authorList>
    </citation>
    <scope>NUCLEOTIDE SEQUENCE</scope>
    <source>
        <strain evidence="1">Modern_marine.mb.64</strain>
    </source>
</reference>
<evidence type="ECO:0000313" key="2">
    <source>
        <dbReference type="Proteomes" id="UP000777784"/>
    </source>
</evidence>